<dbReference type="NCBIfam" id="TIGR04529">
    <property type="entry name" value="MTB_hemophore"/>
    <property type="match status" value="1"/>
</dbReference>
<feature type="region of interest" description="Disordered" evidence="1">
    <location>
        <begin position="85"/>
        <end position="104"/>
    </location>
</feature>
<name>A0ABW6SCD6_9NOCA</name>
<dbReference type="Pfam" id="PF16525">
    <property type="entry name" value="MHB"/>
    <property type="match status" value="1"/>
</dbReference>
<protein>
    <submittedName>
        <fullName evidence="4">Hemophore-related protein</fullName>
    </submittedName>
</protein>
<dbReference type="InterPro" id="IPR032407">
    <property type="entry name" value="MHB"/>
</dbReference>
<evidence type="ECO:0000259" key="3">
    <source>
        <dbReference type="Pfam" id="PF16525"/>
    </source>
</evidence>
<comment type="caution">
    <text evidence="4">The sequence shown here is derived from an EMBL/GenBank/DDBJ whole genome shotgun (WGS) entry which is preliminary data.</text>
</comment>
<keyword evidence="2" id="KW-0732">Signal</keyword>
<reference evidence="4 5" key="1">
    <citation type="submission" date="2024-10" db="EMBL/GenBank/DDBJ databases">
        <title>The Natural Products Discovery Center: Release of the First 8490 Sequenced Strains for Exploring Actinobacteria Biosynthetic Diversity.</title>
        <authorList>
            <person name="Kalkreuter E."/>
            <person name="Kautsar S.A."/>
            <person name="Yang D."/>
            <person name="Bader C.D."/>
            <person name="Teijaro C.N."/>
            <person name="Fluegel L."/>
            <person name="Davis C.M."/>
            <person name="Simpson J.R."/>
            <person name="Lauterbach L."/>
            <person name="Steele A.D."/>
            <person name="Gui C."/>
            <person name="Meng S."/>
            <person name="Li G."/>
            <person name="Viehrig K."/>
            <person name="Ye F."/>
            <person name="Su P."/>
            <person name="Kiefer A.F."/>
            <person name="Nichols A."/>
            <person name="Cepeda A.J."/>
            <person name="Yan W."/>
            <person name="Fan B."/>
            <person name="Jiang Y."/>
            <person name="Adhikari A."/>
            <person name="Zheng C.-J."/>
            <person name="Schuster L."/>
            <person name="Cowan T.M."/>
            <person name="Smanski M.J."/>
            <person name="Chevrette M.G."/>
            <person name="De Carvalho L.P.S."/>
            <person name="Shen B."/>
        </authorList>
    </citation>
    <scope>NUCLEOTIDE SEQUENCE [LARGE SCALE GENOMIC DNA]</scope>
    <source>
        <strain evidence="4 5">NPDC002593</strain>
    </source>
</reference>
<sequence>MKHPFALILAAGTTGLAALAIALPGVAAAYPTPGGGSAPGIPTDPYACGGDAVRRAQAGADPQVLSYLSVHPDLEAELERLNKLPEGQRDADWQSYSRSHPQEAADYRDALAPIHDFHQLCDNNHQLNRPSDMGVPGY</sequence>
<feature type="chain" id="PRO_5045459200" evidence="2">
    <location>
        <begin position="30"/>
        <end position="138"/>
    </location>
</feature>
<dbReference type="RefSeq" id="WP_040829526.1">
    <property type="nucleotide sequence ID" value="NZ_JBIAQY010000022.1"/>
</dbReference>
<evidence type="ECO:0000313" key="4">
    <source>
        <dbReference type="EMBL" id="MFF3573971.1"/>
    </source>
</evidence>
<accession>A0ABW6SCD6</accession>
<dbReference type="Proteomes" id="UP001601992">
    <property type="component" value="Unassembled WGS sequence"/>
</dbReference>
<dbReference type="InterPro" id="IPR038378">
    <property type="entry name" value="MHB_sf"/>
</dbReference>
<feature type="signal peptide" evidence="2">
    <location>
        <begin position="1"/>
        <end position="29"/>
    </location>
</feature>
<evidence type="ECO:0000256" key="2">
    <source>
        <dbReference type="SAM" id="SignalP"/>
    </source>
</evidence>
<keyword evidence="5" id="KW-1185">Reference proteome</keyword>
<dbReference type="Gene3D" id="1.20.20.20">
    <property type="entry name" value="Haemophore, haem-binding domain"/>
    <property type="match status" value="1"/>
</dbReference>
<proteinExistence type="predicted"/>
<organism evidence="4 5">
    <name type="scientific">Nocardia jiangxiensis</name>
    <dbReference type="NCBI Taxonomy" id="282685"/>
    <lineage>
        <taxon>Bacteria</taxon>
        <taxon>Bacillati</taxon>
        <taxon>Actinomycetota</taxon>
        <taxon>Actinomycetes</taxon>
        <taxon>Mycobacteriales</taxon>
        <taxon>Nocardiaceae</taxon>
        <taxon>Nocardia</taxon>
    </lineage>
</organism>
<dbReference type="EMBL" id="JBIAQY010000022">
    <property type="protein sequence ID" value="MFF3573971.1"/>
    <property type="molecule type" value="Genomic_DNA"/>
</dbReference>
<feature type="domain" description="Haemophore haem-binding" evidence="3">
    <location>
        <begin position="48"/>
        <end position="121"/>
    </location>
</feature>
<evidence type="ECO:0000313" key="5">
    <source>
        <dbReference type="Proteomes" id="UP001601992"/>
    </source>
</evidence>
<evidence type="ECO:0000256" key="1">
    <source>
        <dbReference type="SAM" id="MobiDB-lite"/>
    </source>
</evidence>
<gene>
    <name evidence="4" type="ORF">ACFYXQ_40095</name>
</gene>